<dbReference type="GO" id="GO:0016301">
    <property type="term" value="F:kinase activity"/>
    <property type="evidence" value="ECO:0007669"/>
    <property type="project" value="UniProtKB-KW"/>
</dbReference>
<name>A0A3A1YZK9_9BURK</name>
<dbReference type="HAMAP" id="MF_01270">
    <property type="entry name" value="AnhMurNAc_kinase"/>
    <property type="match status" value="1"/>
</dbReference>
<dbReference type="EMBL" id="NQYH01000001">
    <property type="protein sequence ID" value="RIY42608.1"/>
    <property type="molecule type" value="Genomic_DNA"/>
</dbReference>
<keyword evidence="1 2" id="KW-0418">Kinase</keyword>
<dbReference type="EC" id="2.7.1.170" evidence="1"/>
<dbReference type="NCBIfam" id="NF007139">
    <property type="entry name" value="PRK09585.1-3"/>
    <property type="match status" value="1"/>
</dbReference>
<evidence type="ECO:0000313" key="3">
    <source>
        <dbReference type="Proteomes" id="UP000266206"/>
    </source>
</evidence>
<dbReference type="Pfam" id="PF03702">
    <property type="entry name" value="AnmK"/>
    <property type="match status" value="1"/>
</dbReference>
<accession>A0A3A1YZK9</accession>
<dbReference type="GO" id="GO:0009254">
    <property type="term" value="P:peptidoglycan turnover"/>
    <property type="evidence" value="ECO:0007669"/>
    <property type="project" value="UniProtKB-UniRule"/>
</dbReference>
<dbReference type="SUPFAM" id="SSF53067">
    <property type="entry name" value="Actin-like ATPase domain"/>
    <property type="match status" value="1"/>
</dbReference>
<dbReference type="UniPathway" id="UPA00544"/>
<comment type="pathway">
    <text evidence="1">Amino-sugar metabolism; 1,6-anhydro-N-acetylmuramate degradation.</text>
</comment>
<feature type="binding site" evidence="1">
    <location>
        <begin position="12"/>
        <end position="19"/>
    </location>
    <ligand>
        <name>ATP</name>
        <dbReference type="ChEBI" id="CHEBI:30616"/>
    </ligand>
</feature>
<dbReference type="GO" id="GO:0016773">
    <property type="term" value="F:phosphotransferase activity, alcohol group as acceptor"/>
    <property type="evidence" value="ECO:0007669"/>
    <property type="project" value="UniProtKB-UniRule"/>
</dbReference>
<evidence type="ECO:0000256" key="1">
    <source>
        <dbReference type="HAMAP-Rule" id="MF_01270"/>
    </source>
</evidence>
<dbReference type="PANTHER" id="PTHR30605:SF0">
    <property type="entry name" value="ANHYDRO-N-ACETYLMURAMIC ACID KINASE"/>
    <property type="match status" value="1"/>
</dbReference>
<dbReference type="RefSeq" id="WP_114421369.1">
    <property type="nucleotide sequence ID" value="NZ_NQYH01000001.1"/>
</dbReference>
<dbReference type="GO" id="GO:0006040">
    <property type="term" value="P:amino sugar metabolic process"/>
    <property type="evidence" value="ECO:0007669"/>
    <property type="project" value="InterPro"/>
</dbReference>
<gene>
    <name evidence="1" type="primary">anmK</name>
    <name evidence="2" type="ORF">CJP73_01525</name>
</gene>
<keyword evidence="1" id="KW-0547">Nucleotide-binding</keyword>
<dbReference type="PANTHER" id="PTHR30605">
    <property type="entry name" value="ANHYDRO-N-ACETYLMURAMIC ACID KINASE"/>
    <property type="match status" value="1"/>
</dbReference>
<dbReference type="InterPro" id="IPR043129">
    <property type="entry name" value="ATPase_NBD"/>
</dbReference>
<dbReference type="Proteomes" id="UP000266206">
    <property type="component" value="Unassembled WGS sequence"/>
</dbReference>
<comment type="caution">
    <text evidence="2">The sequence shown here is derived from an EMBL/GenBank/DDBJ whole genome shotgun (WGS) entry which is preliminary data.</text>
</comment>
<comment type="similarity">
    <text evidence="1">Belongs to the anhydro-N-acetylmuramic acid kinase family.</text>
</comment>
<dbReference type="OrthoDB" id="9763949at2"/>
<organism evidence="2 3">
    <name type="scientific">Neopusillimonas maritima</name>
    <dbReference type="NCBI Taxonomy" id="2026239"/>
    <lineage>
        <taxon>Bacteria</taxon>
        <taxon>Pseudomonadati</taxon>
        <taxon>Pseudomonadota</taxon>
        <taxon>Betaproteobacteria</taxon>
        <taxon>Burkholderiales</taxon>
        <taxon>Alcaligenaceae</taxon>
        <taxon>Neopusillimonas</taxon>
    </lineage>
</organism>
<protein>
    <recommendedName>
        <fullName evidence="1">Anhydro-N-acetylmuramic acid kinase</fullName>
        <ecNumber evidence="1">2.7.1.170</ecNumber>
    </recommendedName>
    <alternativeName>
        <fullName evidence="1">AnhMurNAc kinase</fullName>
    </alternativeName>
</protein>
<proteinExistence type="inferred from homology"/>
<keyword evidence="1" id="KW-0808">Transferase</keyword>
<dbReference type="InterPro" id="IPR005338">
    <property type="entry name" value="Anhydro_N_Ac-Mur_kinase"/>
</dbReference>
<dbReference type="AlphaFoldDB" id="A0A3A1YZK9"/>
<dbReference type="GO" id="GO:0005524">
    <property type="term" value="F:ATP binding"/>
    <property type="evidence" value="ECO:0007669"/>
    <property type="project" value="UniProtKB-UniRule"/>
</dbReference>
<dbReference type="Gene3D" id="3.30.420.40">
    <property type="match status" value="2"/>
</dbReference>
<comment type="catalytic activity">
    <reaction evidence="1">
        <text>1,6-anhydro-N-acetyl-beta-muramate + ATP + H2O = N-acetyl-D-muramate 6-phosphate + ADP + H(+)</text>
        <dbReference type="Rhea" id="RHEA:24952"/>
        <dbReference type="ChEBI" id="CHEBI:15377"/>
        <dbReference type="ChEBI" id="CHEBI:15378"/>
        <dbReference type="ChEBI" id="CHEBI:30616"/>
        <dbReference type="ChEBI" id="CHEBI:58690"/>
        <dbReference type="ChEBI" id="CHEBI:58722"/>
        <dbReference type="ChEBI" id="CHEBI:456216"/>
        <dbReference type="EC" id="2.7.1.170"/>
    </reaction>
</comment>
<keyword evidence="1" id="KW-0119">Carbohydrate metabolism</keyword>
<comment type="function">
    <text evidence="1">Catalyzes the specific phosphorylation of 1,6-anhydro-N-acetylmuramic acid (anhMurNAc) with the simultaneous cleavage of the 1,6-anhydro ring, generating MurNAc-6-P. Is required for the utilization of anhMurNAc either imported from the medium or derived from its own cell wall murein, and thus plays a role in cell wall recycling.</text>
</comment>
<evidence type="ECO:0000313" key="2">
    <source>
        <dbReference type="EMBL" id="RIY42608.1"/>
    </source>
</evidence>
<dbReference type="GO" id="GO:0097175">
    <property type="term" value="P:1,6-anhydro-N-acetyl-beta-muramic acid catabolic process"/>
    <property type="evidence" value="ECO:0007669"/>
    <property type="project" value="UniProtKB-UniRule"/>
</dbReference>
<reference evidence="2 3" key="1">
    <citation type="submission" date="2017-08" db="EMBL/GenBank/DDBJ databases">
        <title>Pusillimonas indicus sp. nov., a member of the family Alcaligenaceae isolated from surface seawater.</title>
        <authorList>
            <person name="Li J."/>
        </authorList>
    </citation>
    <scope>NUCLEOTIDE SEQUENCE [LARGE SCALE GENOMIC DNA]</scope>
    <source>
        <strain evidence="2 3">L52-1-41</strain>
    </source>
</reference>
<comment type="pathway">
    <text evidence="1">Cell wall biogenesis; peptidoglycan recycling.</text>
</comment>
<keyword evidence="1" id="KW-0067">ATP-binding</keyword>
<dbReference type="UniPathway" id="UPA00343"/>
<sequence length="372" mass="39886">MAGHLYIGLMSGTSTDGVDAVLADFANPSQPKLIKAATLAMPVTLRTTLLALNTPGDNELHRAAEAGLALAKLYHTACTQLLQATHFTATDIRAIGAHGQTVRHRPDLGFTIQLNAPAHLAEATGIDVIADFRSRDIAAGGHGAPLVPAFHQALLSNATRRTIVNLGGIANITRLHPGKPVTGFDTGPANVLMDYWCERHTRQPFDAHGAWAAQGTASNDLLEYLVNSEPWFAKAPPKSTGRDLFNTNWLTQRLNDWTYSNKGISLHPADIQATLLALTVNTVATAIEHYATATEEVLVCGGGALNDTLMRALQAQIKCPVRTTTELGIDAQHMEALAFAWLAWAYDTGHKAALPDVTGARHPTILGCRYYA</sequence>